<proteinExistence type="predicted"/>
<accession>A0A4Q7P787</accession>
<organism evidence="1 2">
    <name type="scientific">Cecembia calidifontis</name>
    <dbReference type="NCBI Taxonomy" id="1187080"/>
    <lineage>
        <taxon>Bacteria</taxon>
        <taxon>Pseudomonadati</taxon>
        <taxon>Bacteroidota</taxon>
        <taxon>Cytophagia</taxon>
        <taxon>Cytophagales</taxon>
        <taxon>Cyclobacteriaceae</taxon>
        <taxon>Cecembia</taxon>
    </lineage>
</organism>
<evidence type="ECO:0000313" key="1">
    <source>
        <dbReference type="EMBL" id="RZS95388.1"/>
    </source>
</evidence>
<evidence type="ECO:0000313" key="2">
    <source>
        <dbReference type="Proteomes" id="UP000292209"/>
    </source>
</evidence>
<sequence>MKTILNLVVSLLLLANIGGCDDDAGIQTCEGDNAQQVQTYYNDEFRDIPCSLQNINTNDKVVNLVIKTQADYEKYFICSFQPPVVDFDKYFILAGRYRHHQCAVFDSQQTLICENKLYYKVRMLEQICAAFTNVHYFAVIDRQYENLPVVFEVKFSN</sequence>
<keyword evidence="2" id="KW-1185">Reference proteome</keyword>
<dbReference type="RefSeq" id="WP_130274497.1">
    <property type="nucleotide sequence ID" value="NZ_SGXG01000001.1"/>
</dbReference>
<dbReference type="OrthoDB" id="839243at2"/>
<reference evidence="1 2" key="1">
    <citation type="submission" date="2019-02" db="EMBL/GenBank/DDBJ databases">
        <title>Genomic Encyclopedia of Archaeal and Bacterial Type Strains, Phase II (KMG-II): from individual species to whole genera.</title>
        <authorList>
            <person name="Goeker M."/>
        </authorList>
    </citation>
    <scope>NUCLEOTIDE SEQUENCE [LARGE SCALE GENOMIC DNA]</scope>
    <source>
        <strain evidence="1 2">DSM 21411</strain>
    </source>
</reference>
<dbReference type="Proteomes" id="UP000292209">
    <property type="component" value="Unassembled WGS sequence"/>
</dbReference>
<dbReference type="EMBL" id="SGXG01000001">
    <property type="protein sequence ID" value="RZS95388.1"/>
    <property type="molecule type" value="Genomic_DNA"/>
</dbReference>
<dbReference type="AlphaFoldDB" id="A0A4Q7P787"/>
<name>A0A4Q7P787_9BACT</name>
<protein>
    <submittedName>
        <fullName evidence="1">Uncharacterized protein</fullName>
    </submittedName>
</protein>
<gene>
    <name evidence="1" type="ORF">BC751_0911</name>
</gene>
<comment type="caution">
    <text evidence="1">The sequence shown here is derived from an EMBL/GenBank/DDBJ whole genome shotgun (WGS) entry which is preliminary data.</text>
</comment>